<feature type="compositionally biased region" description="Basic and acidic residues" evidence="3">
    <location>
        <begin position="124"/>
        <end position="145"/>
    </location>
</feature>
<dbReference type="EMBL" id="AABL01000210">
    <property type="protein sequence ID" value="EAA18470.1"/>
    <property type="molecule type" value="Genomic_DNA"/>
</dbReference>
<dbReference type="PaxDb" id="73239-Q7RRE3"/>
<feature type="compositionally biased region" description="Low complexity" evidence="3">
    <location>
        <begin position="14"/>
        <end position="25"/>
    </location>
</feature>
<evidence type="ECO:0000313" key="5">
    <source>
        <dbReference type="Proteomes" id="UP000008553"/>
    </source>
</evidence>
<feature type="region of interest" description="Disordered" evidence="3">
    <location>
        <begin position="1"/>
        <end position="36"/>
    </location>
</feature>
<dbReference type="PANTHER" id="PTHR11818">
    <property type="entry name" value="BETA/GAMMA CRYSTALLIN"/>
    <property type="match status" value="1"/>
</dbReference>
<name>Q7RRE3_PLAYO</name>
<feature type="coiled-coil region" evidence="2">
    <location>
        <begin position="1845"/>
        <end position="1932"/>
    </location>
</feature>
<sequence length="2485" mass="293098">MQEKNDNESESSKSSESCENSSYEIINEELQKPKVKDDNIFNLENKKSNINYDNDLNNSEEKIEKNITLSDSSIASSSKSSIPESEENESFSVYSQDSSNSSKENMPNENDKTEYEYMKKSISKESFESNEDKSHVSKLSVEKSDSSNISKIKSSSSKVSESNKSIESKCVPPFRLEDVKSMQSESSINESNIRNSNITEMLKDEENWVKKENCIMHETEAMDKNSEYNLSDSFNVSFKSENTEKLFKLVNNLYENTQSDNGSSSNYSINSSMSNISNINKEGSLVNLFIEKIKLNNTLNNFNKYKNAFCVSYFVYEDPMEIFSLYQGINWLPELKNRCTSLTQIEYISSKNIKKNRSSAYANFCQSINLINRKNEYLNMEDDNICYVFISLVGANLDNFQKLHYNKMSTKNIPLKGDKQNIMKNEKNSYITNKFDNFKRGTNLMKNIEFEIDNNSNKLDETKENWVQNDIPEFNSEIMNEYKKEIRKVDLMENGKIIIEKKYEDYLQILCSTIIPINLLDTKFINKKNKIYDNYNMYPHYVIRIILNNYLDSFKKNEKVNLFHLINKYKNEFTPIGRIQLIANIRNEYYTPDNCDLFDASNLNNMRDKNGHKLINKILKYIRIYKINEDNQENKNNMYQNINNLYCAVEEYIKKEKQFFNQPISYIKENLNKFYDDKKYTMMEKKMVRCILSMLEVSGKKGKYNKYNNRDGKNRKHFRPNEIICSHIIIYVHSLSNITIKLSTLKDFISGNNFYLLIFWNEEIIEENNIDKLKFRNSRILKLNSEDQIGVDSVCLDQEYKGFDKQATRDYSNIYRNSNIVNINLAFNGYIILPYNHNLKYPEINIILFHNDIPILDLPENIKLNNLFLNNGNQINRSLKIYTPYNEQNKKYFAMDNFCPQIKLSFYTHPNNTNLCSSSKYKSLYKNTMNCDINDNTYASYSAPKFNKNGQIYIFFDDIIDNYAANYIFKNDSILKTGKDSFFIPIIHETKKATILCPPNKNSIEKKKQIVQFSKQKTKEYSNRINDKDYLNIVKRNDIHNFYERNGDIHMYDQDNYNKYVRSIKNNIIDFVIAEGEGLQGGEINEWLSFYVYTKNHKKNNVYSGENLKIRLQVEPVGHLKSEYEIDKYKNNEFDKYIDNQNNSENINCYKCKNKLAGVDHFCYKSFNEINETIEYNVEDLKNGIYKILYKISKTGTKKLHIYCDGINIIGSPFDIKIFHSKSHSKFTKILGTGATRCLATPLLDLETHFVNNDNLEYNELNDHDLNLSHKKNAKVDHNILQLKLFDQKISEMEAKNSESPKKRSVSPNLKETNVNDEKEKHKKTIVNDEENEEKKKEKVNEKTERTNDEHNDEKFYEITVINKEAFPNPDINKKNEEKDETKLSYLSEHGNMVKNNENIMMNNNIININTANKEKYKNLMKKMEIVNSFTIILSDIYGQRIRIGNDNVKVVGKKGAHIKNVIDNNDGSYKIEYVSYFKGENEETYMNTNSNVKTTEDINGSSSFENKYRKIQNINPENVIEFYNEYLFQEKKYYDNIIIKEFENQFNNIPIYCQIHIYVNEVEIFGSPIKPIFMNIHNIIQFYNLYDQFTYSGLLLKNFEYLLRTNNYKKCMNMLSKFYGNFLDEYKLGSNNRNCDVHMNNFFPLKHQQNQNTMFSYENIGNESFFFKIPLNILDFKKNGLINDGLLTGKPIWNLEANKCKEELCENIEKFKKVDNDIYNMKNGKLWGDKYNDNISTETESYFINEWLYMYLQKMELDKVDKKQSFSLNLAYSLSNIILHHLVYMKKYKYFINCKLYEHDLIQNNILDQFKKLLEEEYNKMFAYQTSNIINYCKQIGNVKFKSLEELIKVYKNISYELKKLNKTDLANDFDKCCENMCEELYLKNIEANLKRKEIMLNKYEDIINEKIEKINKIKSELEKYKEINNNSTNVEKVLNICNVKVNKAIQTYDYLSYKNGFLNGLIKSREENENNKSDNANYKQGYSKSLEKNISTMVREHWKNSSPYDKFTSIKNVLKSCPRLKTTLEETFNYYSCSNNKKNNKMKDFQIKKIQEIKIIENLDNLKKIELNEDNVLVQNELLNTSYLTYNAYILLIADLNCSKYFIKDVDNVLWLFEKFSVQHNSYKNLNNPYKLMRVIPKYLFIPLIRELAYLNMLYIISEFVIINDEDQDIYLKINHPSRLSSFYHFIKHSFIDFYENLSSQQNFQNFKEDLIEPYDQQDVKNQNEKNDTAQIHINLHEFETYFNNELPLVVKHKNFEKTFPLLFEYYAKFSISRDSKKEPNSSQNDVHSSKNTSTNHNKNNNDNSINTNDQINMQTKDNSENNNKFVSVAMFIRFLREFGIIPHFFSNNVAIKILNSFMKDKKKLDYNDFSHAIILSICECVKKNILAQYNMLKMNKQLDSKIETEKIFNQNYISYETKELVYLFGLSDLRIVHIGQVNGSGTIDMGTGQHVKNFSLLTNIGHTGNYINKTIVKTVENHIKII</sequence>
<reference evidence="4 5" key="1">
    <citation type="journal article" date="2002" name="Nature">
        <title>Genome sequence and comparative analysis of the model rodent malaria parasite Plasmodium yoelii yoelii.</title>
        <authorList>
            <person name="Carlton J.M."/>
            <person name="Angiuoli S.V."/>
            <person name="Suh B.B."/>
            <person name="Kooij T.W."/>
            <person name="Pertea M."/>
            <person name="Silva J.C."/>
            <person name="Ermolaeva M.D."/>
            <person name="Allen J.E."/>
            <person name="Selengut J.D."/>
            <person name="Koo H.L."/>
            <person name="Peterson J.D."/>
            <person name="Pop M."/>
            <person name="Kosack D.S."/>
            <person name="Shumway M.F."/>
            <person name="Bidwell S.L."/>
            <person name="Shallom S.J."/>
            <person name="van Aken S.E."/>
            <person name="Riedmuller S.B."/>
            <person name="Feldblyum T.V."/>
            <person name="Cho J.K."/>
            <person name="Quackenbush J."/>
            <person name="Sedegah M."/>
            <person name="Shoaibi A."/>
            <person name="Cummings L.M."/>
            <person name="Florens L."/>
            <person name="Yates J.R."/>
            <person name="Raine J.D."/>
            <person name="Sinden R.E."/>
            <person name="Harris M.A."/>
            <person name="Cunningham D.A."/>
            <person name="Preiser P.R."/>
            <person name="Bergman L.W."/>
            <person name="Vaidya A.B."/>
            <person name="van Lin L.H."/>
            <person name="Janse C.J."/>
            <person name="Waters A.P."/>
            <person name="Smith H.O."/>
            <person name="White O.R."/>
            <person name="Salzberg S.L."/>
            <person name="Venter J.C."/>
            <person name="Fraser C.M."/>
            <person name="Hoffman S.L."/>
            <person name="Gardner M.J."/>
            <person name="Carucci D.J."/>
        </authorList>
    </citation>
    <scope>NUCLEOTIDE SEQUENCE [LARGE SCALE GENOMIC DNA]</scope>
    <source>
        <strain evidence="4 5">17XNL</strain>
    </source>
</reference>
<dbReference type="InterPro" id="IPR013783">
    <property type="entry name" value="Ig-like_fold"/>
</dbReference>
<dbReference type="InParanoid" id="Q7RRE3"/>
<feature type="repeat" description="Filamin" evidence="1">
    <location>
        <begin position="1174"/>
        <end position="1218"/>
    </location>
</feature>
<gene>
    <name evidence="4" type="ORF">PY00788</name>
</gene>
<dbReference type="SUPFAM" id="SSF81296">
    <property type="entry name" value="E set domains"/>
    <property type="match status" value="1"/>
</dbReference>
<dbReference type="PROSITE" id="PS50194">
    <property type="entry name" value="FILAMIN_REPEAT"/>
    <property type="match status" value="1"/>
</dbReference>
<feature type="region of interest" description="Disordered" evidence="3">
    <location>
        <begin position="124"/>
        <end position="164"/>
    </location>
</feature>
<evidence type="ECO:0000256" key="1">
    <source>
        <dbReference type="PROSITE-ProRule" id="PRU00087"/>
    </source>
</evidence>
<feature type="region of interest" description="Disordered" evidence="3">
    <location>
        <begin position="69"/>
        <end position="112"/>
    </location>
</feature>
<keyword evidence="2" id="KW-0175">Coiled coil</keyword>
<feature type="compositionally biased region" description="Low complexity" evidence="3">
    <location>
        <begin position="2292"/>
        <end position="2315"/>
    </location>
</feature>
<dbReference type="Gene3D" id="2.60.40.10">
    <property type="entry name" value="Immunoglobulins"/>
    <property type="match status" value="1"/>
</dbReference>
<comment type="caution">
    <text evidence="4">The sequence shown here is derived from an EMBL/GenBank/DDBJ whole genome shotgun (WGS) entry which is preliminary data.</text>
</comment>
<feature type="region of interest" description="Disordered" evidence="3">
    <location>
        <begin position="2277"/>
        <end position="2321"/>
    </location>
</feature>
<feature type="compositionally biased region" description="Polar residues" evidence="3">
    <location>
        <begin position="93"/>
        <end position="108"/>
    </location>
</feature>
<proteinExistence type="predicted"/>
<evidence type="ECO:0000256" key="3">
    <source>
        <dbReference type="SAM" id="MobiDB-lite"/>
    </source>
</evidence>
<feature type="region of interest" description="Disordered" evidence="3">
    <location>
        <begin position="1294"/>
        <end position="1350"/>
    </location>
</feature>
<dbReference type="InterPro" id="IPR050252">
    <property type="entry name" value="Beta/Gamma-Crystallin"/>
</dbReference>
<dbReference type="PANTHER" id="PTHR11818:SF42">
    <property type="entry name" value="VOLTAGE-GATED HYDROGEN CHANNEL 1"/>
    <property type="match status" value="1"/>
</dbReference>
<feature type="compositionally biased region" description="Low complexity" evidence="3">
    <location>
        <begin position="146"/>
        <end position="164"/>
    </location>
</feature>
<evidence type="ECO:0000313" key="4">
    <source>
        <dbReference type="EMBL" id="EAA18470.1"/>
    </source>
</evidence>
<dbReference type="Proteomes" id="UP000008553">
    <property type="component" value="Unassembled WGS sequence"/>
</dbReference>
<accession>Q7RRE3</accession>
<dbReference type="Pfam" id="PF00630">
    <property type="entry name" value="Filamin"/>
    <property type="match status" value="1"/>
</dbReference>
<protein>
    <submittedName>
        <fullName evidence="4">Uncharacterized protein</fullName>
    </submittedName>
</protein>
<feature type="compositionally biased region" description="Basic and acidic residues" evidence="3">
    <location>
        <begin position="1"/>
        <end position="13"/>
    </location>
</feature>
<dbReference type="InterPro" id="IPR017868">
    <property type="entry name" value="Filamin/ABP280_repeat-like"/>
</dbReference>
<dbReference type="InterPro" id="IPR014756">
    <property type="entry name" value="Ig_E-set"/>
</dbReference>
<evidence type="ECO:0000256" key="2">
    <source>
        <dbReference type="SAM" id="Coils"/>
    </source>
</evidence>
<dbReference type="FunCoup" id="Q7RRE3">
    <property type="interactions" value="4"/>
</dbReference>
<feature type="compositionally biased region" description="Low complexity" evidence="3">
    <location>
        <begin position="70"/>
        <end position="83"/>
    </location>
</feature>
<organism evidence="4 5">
    <name type="scientific">Plasmodium yoelii yoelii</name>
    <dbReference type="NCBI Taxonomy" id="73239"/>
    <lineage>
        <taxon>Eukaryota</taxon>
        <taxon>Sar</taxon>
        <taxon>Alveolata</taxon>
        <taxon>Apicomplexa</taxon>
        <taxon>Aconoidasida</taxon>
        <taxon>Haemosporida</taxon>
        <taxon>Plasmodiidae</taxon>
        <taxon>Plasmodium</taxon>
        <taxon>Plasmodium (Vinckeia)</taxon>
    </lineage>
</organism>
<keyword evidence="5" id="KW-1185">Reference proteome</keyword>
<feature type="compositionally biased region" description="Basic and acidic residues" evidence="3">
    <location>
        <begin position="1333"/>
        <end position="1350"/>
    </location>
</feature>